<evidence type="ECO:0000313" key="1">
    <source>
        <dbReference type="EMBL" id="JAD62271.1"/>
    </source>
</evidence>
<protein>
    <submittedName>
        <fullName evidence="1">Uncharacterized protein</fullName>
    </submittedName>
</protein>
<reference evidence="1" key="2">
    <citation type="journal article" date="2015" name="Data Brief">
        <title>Shoot transcriptome of the giant reed, Arundo donax.</title>
        <authorList>
            <person name="Barrero R.A."/>
            <person name="Guerrero F.D."/>
            <person name="Moolhuijzen P."/>
            <person name="Goolsby J.A."/>
            <person name="Tidwell J."/>
            <person name="Bellgard S.E."/>
            <person name="Bellgard M.I."/>
        </authorList>
    </citation>
    <scope>NUCLEOTIDE SEQUENCE</scope>
    <source>
        <tissue evidence="1">Shoot tissue taken approximately 20 cm above the soil surface</tissue>
    </source>
</reference>
<name>A0A0A9BFZ3_ARUDO</name>
<dbReference type="AlphaFoldDB" id="A0A0A9BFZ3"/>
<proteinExistence type="predicted"/>
<organism evidence="1">
    <name type="scientific">Arundo donax</name>
    <name type="common">Giant reed</name>
    <name type="synonym">Donax arundinaceus</name>
    <dbReference type="NCBI Taxonomy" id="35708"/>
    <lineage>
        <taxon>Eukaryota</taxon>
        <taxon>Viridiplantae</taxon>
        <taxon>Streptophyta</taxon>
        <taxon>Embryophyta</taxon>
        <taxon>Tracheophyta</taxon>
        <taxon>Spermatophyta</taxon>
        <taxon>Magnoliopsida</taxon>
        <taxon>Liliopsida</taxon>
        <taxon>Poales</taxon>
        <taxon>Poaceae</taxon>
        <taxon>PACMAD clade</taxon>
        <taxon>Arundinoideae</taxon>
        <taxon>Arundineae</taxon>
        <taxon>Arundo</taxon>
    </lineage>
</organism>
<accession>A0A0A9BFZ3</accession>
<sequence length="27" mass="3171">MIHDHAPKIMTLVERLGSRCSNWRTMS</sequence>
<dbReference type="EMBL" id="GBRH01235624">
    <property type="protein sequence ID" value="JAD62271.1"/>
    <property type="molecule type" value="Transcribed_RNA"/>
</dbReference>
<reference evidence="1" key="1">
    <citation type="submission" date="2014-09" db="EMBL/GenBank/DDBJ databases">
        <authorList>
            <person name="Magalhaes I.L.F."/>
            <person name="Oliveira U."/>
            <person name="Santos F.R."/>
            <person name="Vidigal T.H.D.A."/>
            <person name="Brescovit A.D."/>
            <person name="Santos A.J."/>
        </authorList>
    </citation>
    <scope>NUCLEOTIDE SEQUENCE</scope>
    <source>
        <tissue evidence="1">Shoot tissue taken approximately 20 cm above the soil surface</tissue>
    </source>
</reference>